<feature type="chain" id="PRO_5029742786" evidence="2">
    <location>
        <begin position="25"/>
        <end position="93"/>
    </location>
</feature>
<dbReference type="OrthoDB" id="6371499at2759"/>
<dbReference type="InterPro" id="IPR036645">
    <property type="entry name" value="Elafin-like_sf"/>
</dbReference>
<proteinExistence type="evidence at transcript level"/>
<accession>A0A7L9R3L1</accession>
<evidence type="ECO:0000256" key="2">
    <source>
        <dbReference type="SAM" id="SignalP"/>
    </source>
</evidence>
<organism evidence="4">
    <name type="scientific">Penaeus vannamei</name>
    <name type="common">Whiteleg shrimp</name>
    <name type="synonym">Litopenaeus vannamei</name>
    <dbReference type="NCBI Taxonomy" id="6689"/>
    <lineage>
        <taxon>Eukaryota</taxon>
        <taxon>Metazoa</taxon>
        <taxon>Ecdysozoa</taxon>
        <taxon>Arthropoda</taxon>
        <taxon>Crustacea</taxon>
        <taxon>Multicrustacea</taxon>
        <taxon>Malacostraca</taxon>
        <taxon>Eumalacostraca</taxon>
        <taxon>Eucarida</taxon>
        <taxon>Decapoda</taxon>
        <taxon>Dendrobranchiata</taxon>
        <taxon>Penaeoidea</taxon>
        <taxon>Penaeidae</taxon>
        <taxon>Penaeus</taxon>
    </lineage>
</organism>
<dbReference type="PRINTS" id="PR00003">
    <property type="entry name" value="4DISULPHCORE"/>
</dbReference>
<protein>
    <submittedName>
        <fullName evidence="4">Type III crustin cruIII-3</fullName>
    </submittedName>
</protein>
<dbReference type="SMART" id="SM00217">
    <property type="entry name" value="WAP"/>
    <property type="match status" value="1"/>
</dbReference>
<dbReference type="SUPFAM" id="SSF57256">
    <property type="entry name" value="Elafin-like"/>
    <property type="match status" value="1"/>
</dbReference>
<evidence type="ECO:0000256" key="1">
    <source>
        <dbReference type="SAM" id="MobiDB-lite"/>
    </source>
</evidence>
<evidence type="ECO:0000259" key="3">
    <source>
        <dbReference type="PROSITE" id="PS51390"/>
    </source>
</evidence>
<dbReference type="GO" id="GO:0030414">
    <property type="term" value="F:peptidase inhibitor activity"/>
    <property type="evidence" value="ECO:0007669"/>
    <property type="project" value="InterPro"/>
</dbReference>
<dbReference type="EMBL" id="MT375586">
    <property type="protein sequence ID" value="QOL09971.1"/>
    <property type="molecule type" value="mRNA"/>
</dbReference>
<dbReference type="PROSITE" id="PS51390">
    <property type="entry name" value="WAP"/>
    <property type="match status" value="1"/>
</dbReference>
<dbReference type="Pfam" id="PF00095">
    <property type="entry name" value="WAP"/>
    <property type="match status" value="1"/>
</dbReference>
<dbReference type="InterPro" id="IPR008197">
    <property type="entry name" value="WAP_dom"/>
</dbReference>
<feature type="signal peptide" evidence="2">
    <location>
        <begin position="1"/>
        <end position="24"/>
    </location>
</feature>
<name>A0A7L9R3L1_PENVA</name>
<feature type="domain" description="WAP" evidence="3">
    <location>
        <begin position="36"/>
        <end position="85"/>
    </location>
</feature>
<dbReference type="GO" id="GO:0005576">
    <property type="term" value="C:extracellular region"/>
    <property type="evidence" value="ECO:0007669"/>
    <property type="project" value="InterPro"/>
</dbReference>
<gene>
    <name evidence="4" type="primary">CruIII-3</name>
</gene>
<reference evidence="4" key="1">
    <citation type="journal article" date="2020" name="Mar. Drugs">
        <title>Molecular and Functional Diversity of Crustin-Like Genes in the Shrimp Litopenaeus vannamei.</title>
        <authorList>
            <person name="Li S."/>
            <person name="Lv X."/>
            <person name="Yu Y."/>
            <person name="Zhang X."/>
            <person name="Li F."/>
        </authorList>
    </citation>
    <scope>NUCLEOTIDE SEQUENCE</scope>
    <source>
        <tissue evidence="4">Epidermis</tissue>
    </source>
</reference>
<keyword evidence="2" id="KW-0732">Signal</keyword>
<evidence type="ECO:0000313" key="4">
    <source>
        <dbReference type="EMBL" id="QOL09971.1"/>
    </source>
</evidence>
<dbReference type="Gene3D" id="4.10.75.10">
    <property type="entry name" value="Elafin-like"/>
    <property type="match status" value="1"/>
</dbReference>
<sequence>MVSVKEVLVVLVLVAAVAVSPADAVPTRHNRPRPQPRPRPGTCPDTSDVIGPCVITERNCLSDSQCAPGQKCCPIGCGRECLAVGPPYGNGRR</sequence>
<feature type="region of interest" description="Disordered" evidence="1">
    <location>
        <begin position="23"/>
        <end position="45"/>
    </location>
</feature>
<dbReference type="AlphaFoldDB" id="A0A7L9R3L1"/>